<dbReference type="InterPro" id="IPR038418">
    <property type="entry name" value="6-PTP_synth/QueD_sf"/>
</dbReference>
<dbReference type="PANTHER" id="PTHR12589:SF7">
    <property type="entry name" value="6-PYRUVOYL TETRAHYDROBIOPTERIN SYNTHASE"/>
    <property type="match status" value="1"/>
</dbReference>
<sequence length="179" mass="20578">MWYKRTRGRNLYIVATRAFFQFVSDMLNAVDNNIISPGHISMMKARIYKEVFFEASHRLLHYAGKCFRLHGHQWRAEVWVEGTADERTGIVIDYNCIKDAISQFDHQVILNEEDPMAACLRQFHPVVTMPGDPTSERLADMIAEMVNAEAAGQGLDARVAKVRVWESTSCYAERTYESQ</sequence>
<evidence type="ECO:0000313" key="5">
    <source>
        <dbReference type="EMBL" id="KUG19085.1"/>
    </source>
</evidence>
<name>A0A0W8FDW1_9ZZZZ</name>
<evidence type="ECO:0000256" key="3">
    <source>
        <dbReference type="ARBA" id="ARBA00022833"/>
    </source>
</evidence>
<dbReference type="Gene3D" id="3.30.479.10">
    <property type="entry name" value="6-pyruvoyl tetrahydropterin synthase/QueD"/>
    <property type="match status" value="2"/>
</dbReference>
<reference evidence="5" key="1">
    <citation type="journal article" date="2015" name="Proc. Natl. Acad. Sci. U.S.A.">
        <title>Networks of energetic and metabolic interactions define dynamics in microbial communities.</title>
        <authorList>
            <person name="Embree M."/>
            <person name="Liu J.K."/>
            <person name="Al-Bassam M.M."/>
            <person name="Zengler K."/>
        </authorList>
    </citation>
    <scope>NUCLEOTIDE SEQUENCE</scope>
</reference>
<dbReference type="GO" id="GO:0070497">
    <property type="term" value="F:6-carboxytetrahydropterin synthase activity"/>
    <property type="evidence" value="ECO:0007669"/>
    <property type="project" value="TreeGrafter"/>
</dbReference>
<evidence type="ECO:0000256" key="4">
    <source>
        <dbReference type="ARBA" id="ARBA00023239"/>
    </source>
</evidence>
<dbReference type="InterPro" id="IPR007115">
    <property type="entry name" value="6-PTP_synth/QueD"/>
</dbReference>
<comment type="caution">
    <text evidence="5">The sequence shown here is derived from an EMBL/GenBank/DDBJ whole genome shotgun (WGS) entry which is preliminary data.</text>
</comment>
<gene>
    <name evidence="5" type="ORF">ASZ90_011195</name>
</gene>
<dbReference type="EMBL" id="LNQE01001328">
    <property type="protein sequence ID" value="KUG19085.1"/>
    <property type="molecule type" value="Genomic_DNA"/>
</dbReference>
<dbReference type="Pfam" id="PF01242">
    <property type="entry name" value="PTPS"/>
    <property type="match status" value="1"/>
</dbReference>
<evidence type="ECO:0000256" key="2">
    <source>
        <dbReference type="ARBA" id="ARBA00022723"/>
    </source>
</evidence>
<organism evidence="5">
    <name type="scientific">hydrocarbon metagenome</name>
    <dbReference type="NCBI Taxonomy" id="938273"/>
    <lineage>
        <taxon>unclassified sequences</taxon>
        <taxon>metagenomes</taxon>
        <taxon>ecological metagenomes</taxon>
    </lineage>
</organism>
<keyword evidence="4" id="KW-0456">Lyase</keyword>
<comment type="cofactor">
    <cofactor evidence="1">
        <name>Zn(2+)</name>
        <dbReference type="ChEBI" id="CHEBI:29105"/>
    </cofactor>
</comment>
<proteinExistence type="predicted"/>
<dbReference type="SUPFAM" id="SSF55620">
    <property type="entry name" value="Tetrahydrobiopterin biosynthesis enzymes-like"/>
    <property type="match status" value="1"/>
</dbReference>
<protein>
    <submittedName>
        <fullName evidence="5">Queuosine biosynthesis qued, ptps-i</fullName>
    </submittedName>
</protein>
<keyword evidence="3" id="KW-0862">Zinc</keyword>
<dbReference type="AlphaFoldDB" id="A0A0W8FDW1"/>
<evidence type="ECO:0000256" key="1">
    <source>
        <dbReference type="ARBA" id="ARBA00001947"/>
    </source>
</evidence>
<keyword evidence="2" id="KW-0479">Metal-binding</keyword>
<dbReference type="GO" id="GO:0046872">
    <property type="term" value="F:metal ion binding"/>
    <property type="evidence" value="ECO:0007669"/>
    <property type="project" value="UniProtKB-KW"/>
</dbReference>
<accession>A0A0W8FDW1</accession>
<dbReference type="PANTHER" id="PTHR12589">
    <property type="entry name" value="PYRUVOYL TETRAHYDROBIOPTERIN SYNTHASE"/>
    <property type="match status" value="1"/>
</dbReference>